<keyword evidence="2" id="KW-1133">Transmembrane helix</keyword>
<evidence type="ECO:0000256" key="2">
    <source>
        <dbReference type="SAM" id="Phobius"/>
    </source>
</evidence>
<evidence type="ECO:0000313" key="4">
    <source>
        <dbReference type="Proteomes" id="UP000698800"/>
    </source>
</evidence>
<dbReference type="Proteomes" id="UP000698800">
    <property type="component" value="Unassembled WGS sequence"/>
</dbReference>
<feature type="region of interest" description="Disordered" evidence="1">
    <location>
        <begin position="32"/>
        <end position="73"/>
    </location>
</feature>
<feature type="compositionally biased region" description="Low complexity" evidence="1">
    <location>
        <begin position="34"/>
        <end position="54"/>
    </location>
</feature>
<feature type="compositionally biased region" description="Gly residues" evidence="1">
    <location>
        <begin position="63"/>
        <end position="73"/>
    </location>
</feature>
<feature type="compositionally biased region" description="Basic and acidic residues" evidence="1">
    <location>
        <begin position="129"/>
        <end position="156"/>
    </location>
</feature>
<name>A0A9P8I0I5_9PEZI</name>
<accession>A0A9P8I0I5</accession>
<reference evidence="3" key="1">
    <citation type="submission" date="2021-03" db="EMBL/GenBank/DDBJ databases">
        <title>Comparative genomics and phylogenomic investigation of the class Geoglossomycetes provide insights into ecological specialization and systematics.</title>
        <authorList>
            <person name="Melie T."/>
            <person name="Pirro S."/>
            <person name="Miller A.N."/>
            <person name="Quandt A."/>
        </authorList>
    </citation>
    <scope>NUCLEOTIDE SEQUENCE</scope>
    <source>
        <strain evidence="3">GBOQ0MN5Z8</strain>
    </source>
</reference>
<protein>
    <submittedName>
        <fullName evidence="3">Uncharacterized protein</fullName>
    </submittedName>
</protein>
<dbReference type="EMBL" id="JAGHQL010000033">
    <property type="protein sequence ID" value="KAH0543431.1"/>
    <property type="molecule type" value="Genomic_DNA"/>
</dbReference>
<comment type="caution">
    <text evidence="3">The sequence shown here is derived from an EMBL/GenBank/DDBJ whole genome shotgun (WGS) entry which is preliminary data.</text>
</comment>
<feature type="transmembrane region" description="Helical" evidence="2">
    <location>
        <begin position="73"/>
        <end position="96"/>
    </location>
</feature>
<dbReference type="AlphaFoldDB" id="A0A9P8I0I5"/>
<organism evidence="3 4">
    <name type="scientific">Glutinoglossum americanum</name>
    <dbReference type="NCBI Taxonomy" id="1670608"/>
    <lineage>
        <taxon>Eukaryota</taxon>
        <taxon>Fungi</taxon>
        <taxon>Dikarya</taxon>
        <taxon>Ascomycota</taxon>
        <taxon>Pezizomycotina</taxon>
        <taxon>Geoglossomycetes</taxon>
        <taxon>Geoglossales</taxon>
        <taxon>Geoglossaceae</taxon>
        <taxon>Glutinoglossum</taxon>
    </lineage>
</organism>
<keyword evidence="2" id="KW-0472">Membrane</keyword>
<feature type="region of interest" description="Disordered" evidence="1">
    <location>
        <begin position="100"/>
        <end position="156"/>
    </location>
</feature>
<evidence type="ECO:0000313" key="3">
    <source>
        <dbReference type="EMBL" id="KAH0543431.1"/>
    </source>
</evidence>
<keyword evidence="4" id="KW-1185">Reference proteome</keyword>
<evidence type="ECO:0000256" key="1">
    <source>
        <dbReference type="SAM" id="MobiDB-lite"/>
    </source>
</evidence>
<gene>
    <name evidence="3" type="ORF">FGG08_002289</name>
</gene>
<sequence length="156" mass="16359">MLKTTNPLRLRLRLTGFYSAGVSVTHIICPTAPPRTASTTSSPSETAQAQASATPDKDNAPEPGGGLSTGAKIGTGVGVAIGGALIIAIGVALFFLRGRSRTAKDQSRGDPFVTEMKPISVDRSGMASESERDLARTPERAPSEFEGRETSIREMN</sequence>
<proteinExistence type="predicted"/>
<feature type="transmembrane region" description="Helical" evidence="2">
    <location>
        <begin position="12"/>
        <end position="33"/>
    </location>
</feature>
<keyword evidence="2" id="KW-0812">Transmembrane</keyword>